<dbReference type="PANTHER" id="PTHR12859">
    <property type="entry name" value="PRA1 PROTEIN"/>
    <property type="match status" value="1"/>
</dbReference>
<feature type="transmembrane region" description="Helical" evidence="5">
    <location>
        <begin position="105"/>
        <end position="124"/>
    </location>
</feature>
<organism evidence="8">
    <name type="scientific">Diabrotica virgifera virgifera</name>
    <name type="common">western corn rootworm</name>
    <dbReference type="NCBI Taxonomy" id="50390"/>
    <lineage>
        <taxon>Eukaryota</taxon>
        <taxon>Metazoa</taxon>
        <taxon>Ecdysozoa</taxon>
        <taxon>Arthropoda</taxon>
        <taxon>Hexapoda</taxon>
        <taxon>Insecta</taxon>
        <taxon>Pterygota</taxon>
        <taxon>Neoptera</taxon>
        <taxon>Endopterygota</taxon>
        <taxon>Coleoptera</taxon>
        <taxon>Polyphaga</taxon>
        <taxon>Cucujiformia</taxon>
        <taxon>Chrysomeloidea</taxon>
        <taxon>Chrysomelidae</taxon>
        <taxon>Galerucinae</taxon>
        <taxon>Diabroticina</taxon>
        <taxon>Diabroticites</taxon>
        <taxon>Diabrotica</taxon>
    </lineage>
</organism>
<dbReference type="OrthoDB" id="18213at2759"/>
<keyword evidence="4 5" id="KW-0472">Membrane</keyword>
<keyword evidence="2 5" id="KW-0812">Transmembrane</keyword>
<protein>
    <recommendedName>
        <fullName evidence="5">PRA1 family protein</fullName>
    </recommendedName>
</protein>
<feature type="transmembrane region" description="Helical" evidence="5">
    <location>
        <begin position="72"/>
        <end position="93"/>
    </location>
</feature>
<dbReference type="InterPro" id="IPR004895">
    <property type="entry name" value="Prenylated_rab_accept_PRA1"/>
</dbReference>
<dbReference type="AlphaFoldDB" id="A0A6P7GVA5"/>
<feature type="transmembrane region" description="Helical" evidence="5">
    <location>
        <begin position="130"/>
        <end position="149"/>
    </location>
</feature>
<accession>A0A6P7GVA5</accession>
<reference evidence="8" key="1">
    <citation type="submission" date="2025-04" db="UniProtKB">
        <authorList>
            <consortium name="RefSeq"/>
        </authorList>
    </citation>
    <scope>IDENTIFICATION</scope>
    <source>
        <tissue evidence="8">Whole insect</tissue>
    </source>
</reference>
<sequence>MHKKQASSDSLEIAPLRTLDDFLLEAARFQIPNVKDLEKWGNRVTQNLLYYQTNYFLMSILIFIIVGVIHPIKMACGVLATAVLFMIFLYVTNEKVTAAQFKRKHPIISLIIVFAGAYFIAYMLQSLMVFLLGVLLPVAAIFVHASLRLRNLKNKIVNKVENLGLRTTPMGFFLEEMGLESDLF</sequence>
<evidence type="ECO:0000313" key="8">
    <source>
        <dbReference type="RefSeq" id="XP_028147795.1"/>
    </source>
</evidence>
<keyword evidence="7" id="KW-1185">Reference proteome</keyword>
<proteinExistence type="inferred from homology"/>
<evidence type="ECO:0000313" key="6">
    <source>
        <dbReference type="EnsemblMetazoa" id="XP_050501128.1"/>
    </source>
</evidence>
<comment type="similarity">
    <text evidence="5">Belongs to the PRA1 family.</text>
</comment>
<dbReference type="InParanoid" id="A0A6P7GVA5"/>
<comment type="subcellular location">
    <subcellularLocation>
        <location evidence="1 5">Membrane</location>
        <topology evidence="1 5">Multi-pass membrane protein</topology>
    </subcellularLocation>
</comment>
<dbReference type="FunCoup" id="A0A6P7GVA5">
    <property type="interactions" value="814"/>
</dbReference>
<evidence type="ECO:0000313" key="7">
    <source>
        <dbReference type="Proteomes" id="UP001652700"/>
    </source>
</evidence>
<name>A0A6P7GVA5_DIAVI</name>
<evidence type="ECO:0000256" key="5">
    <source>
        <dbReference type="RuleBase" id="RU363107"/>
    </source>
</evidence>
<dbReference type="Pfam" id="PF03208">
    <property type="entry name" value="PRA1"/>
    <property type="match status" value="1"/>
</dbReference>
<dbReference type="GO" id="GO:0016020">
    <property type="term" value="C:membrane"/>
    <property type="evidence" value="ECO:0007669"/>
    <property type="project" value="UniProtKB-SubCell"/>
</dbReference>
<reference evidence="6" key="2">
    <citation type="submission" date="2025-05" db="UniProtKB">
        <authorList>
            <consortium name="EnsemblMetazoa"/>
        </authorList>
    </citation>
    <scope>IDENTIFICATION</scope>
</reference>
<feature type="transmembrane region" description="Helical" evidence="5">
    <location>
        <begin position="48"/>
        <end position="66"/>
    </location>
</feature>
<evidence type="ECO:0000256" key="2">
    <source>
        <dbReference type="ARBA" id="ARBA00022692"/>
    </source>
</evidence>
<dbReference type="PANTHER" id="PTHR12859:SF0">
    <property type="entry name" value="PRA1 FAMILY PROTEIN"/>
    <property type="match status" value="1"/>
</dbReference>
<dbReference type="Proteomes" id="UP001652700">
    <property type="component" value="Unplaced"/>
</dbReference>
<dbReference type="EnsemblMetazoa" id="XM_050645171.1">
    <property type="protein sequence ID" value="XP_050501128.1"/>
    <property type="gene ID" value="LOC126881117"/>
</dbReference>
<evidence type="ECO:0000256" key="1">
    <source>
        <dbReference type="ARBA" id="ARBA00004141"/>
    </source>
</evidence>
<evidence type="ECO:0000256" key="3">
    <source>
        <dbReference type="ARBA" id="ARBA00022989"/>
    </source>
</evidence>
<keyword evidence="3 5" id="KW-1133">Transmembrane helix</keyword>
<evidence type="ECO:0000256" key="4">
    <source>
        <dbReference type="ARBA" id="ARBA00023136"/>
    </source>
</evidence>
<gene>
    <name evidence="8" type="primary">LOC114341200</name>
</gene>
<dbReference type="RefSeq" id="XP_028147795.1">
    <property type="nucleotide sequence ID" value="XM_028291994.1"/>
</dbReference>